<protein>
    <recommendedName>
        <fullName evidence="3">FHA domain-containing protein</fullName>
    </recommendedName>
</protein>
<dbReference type="EMBL" id="BRZI01000028">
    <property type="protein sequence ID" value="GLD31622.1"/>
    <property type="molecule type" value="Genomic_DNA"/>
</dbReference>
<reference evidence="5" key="1">
    <citation type="submission" date="2022-08" db="EMBL/GenBank/DDBJ databases">
        <title>Mycobacterium kiyosense sp. nov., scotochromogenic slow-glowing species isolated from respiratory specimens.</title>
        <authorList>
            <person name="Fukano H."/>
            <person name="Kazumi Y."/>
            <person name="Sakagami N."/>
            <person name="Ato M."/>
            <person name="Mitarai S."/>
            <person name="Hoshino Y."/>
        </authorList>
    </citation>
    <scope>NUCLEOTIDE SEQUENCE</scope>
    <source>
        <strain evidence="5">1413</strain>
        <strain evidence="4">SRL2020-028</strain>
    </source>
</reference>
<dbReference type="PANTHER" id="PTHR23308">
    <property type="entry name" value="NUCLEAR INHIBITOR OF PROTEIN PHOSPHATASE-1"/>
    <property type="match status" value="1"/>
</dbReference>
<organism evidence="5 6">
    <name type="scientific">Mycobacterium kiyosense</name>
    <dbReference type="NCBI Taxonomy" id="2871094"/>
    <lineage>
        <taxon>Bacteria</taxon>
        <taxon>Bacillati</taxon>
        <taxon>Actinomycetota</taxon>
        <taxon>Actinomycetes</taxon>
        <taxon>Mycobacteriales</taxon>
        <taxon>Mycobacteriaceae</taxon>
        <taxon>Mycobacterium</taxon>
    </lineage>
</organism>
<feature type="region of interest" description="Disordered" evidence="2">
    <location>
        <begin position="187"/>
        <end position="212"/>
    </location>
</feature>
<evidence type="ECO:0000256" key="1">
    <source>
        <dbReference type="ARBA" id="ARBA00022553"/>
    </source>
</evidence>
<evidence type="ECO:0000256" key="2">
    <source>
        <dbReference type="SAM" id="MobiDB-lite"/>
    </source>
</evidence>
<dbReference type="InterPro" id="IPR000253">
    <property type="entry name" value="FHA_dom"/>
</dbReference>
<accession>A0A9P3V0H2</accession>
<sequence>MYGDFSRLPVGFADPFSSVLAQQGRLLLDAELNEQNAILLDYLRDLTTDLIGPFGGPAHRAGFSVEPVIEDGTLRAVRLGRGHYYVYGLRCQAPAPYQYAEEELPIGEHEPPAVIFLVVWEQSVSALQVPELIDPALSASVPDTTRRSQVKWRPLARRKLPVGDTDLTELKPDQIIRAFHEFNANPTHKPRLGARAHAGGETRPGPATAATPWGYRGVENQLYRVEVHRGGDAEEATFKWSRDNGSVEFGIEELSEPDGDVRTAILQRVWYDARQGLAVGDWVELVDDHWAPVGTAPALMQVQGVSLATRQVMLYDTEKNRAVNSTLHPILRRWDQQPDTEAPGHGIPVRLAQHEWFDLEDGVQITFEAPEAQYERGDYWTIPARTATGGVLWPQSRDSSPAPLALPPEGPTRYLAPLALLPQPPGKPVELRVLFGYRVREPETGSETAVSPMPRQRQADEIATTAVQAVTIRFSLRSVSTLDPGTIHPILDGTTIGRAADAGIHIDHPDISRHHVAFNIADGILSVMDLGSTNGTEVNGHELAPRVPVPLSPGDLIQVGSPELQFRVEAA</sequence>
<dbReference type="InterPro" id="IPR045392">
    <property type="entry name" value="DUF6519"/>
</dbReference>
<dbReference type="RefSeq" id="WP_236978793.1">
    <property type="nucleotide sequence ID" value="NZ_BRXE01000028.1"/>
</dbReference>
<comment type="caution">
    <text evidence="5">The sequence shown here is derived from an EMBL/GenBank/DDBJ whole genome shotgun (WGS) entry which is preliminary data.</text>
</comment>
<dbReference type="Gene3D" id="2.60.200.20">
    <property type="match status" value="1"/>
</dbReference>
<dbReference type="CDD" id="cd00060">
    <property type="entry name" value="FHA"/>
    <property type="match status" value="1"/>
</dbReference>
<name>A0A9P3V0H2_9MYCO</name>
<dbReference type="Proteomes" id="UP001064782">
    <property type="component" value="Unassembled WGS sequence"/>
</dbReference>
<dbReference type="InterPro" id="IPR050923">
    <property type="entry name" value="Cell_Proc_Reg/RNA_Proc"/>
</dbReference>
<feature type="domain" description="FHA" evidence="3">
    <location>
        <begin position="494"/>
        <end position="543"/>
    </location>
</feature>
<evidence type="ECO:0000259" key="3">
    <source>
        <dbReference type="PROSITE" id="PS50006"/>
    </source>
</evidence>
<keyword evidence="6" id="KW-1185">Reference proteome</keyword>
<dbReference type="SMART" id="SM00240">
    <property type="entry name" value="FHA"/>
    <property type="match status" value="1"/>
</dbReference>
<dbReference type="Pfam" id="PF00498">
    <property type="entry name" value="FHA"/>
    <property type="match status" value="1"/>
</dbReference>
<dbReference type="Pfam" id="PF20129">
    <property type="entry name" value="DUF6519"/>
    <property type="match status" value="2"/>
</dbReference>
<dbReference type="Proteomes" id="UP001165663">
    <property type="component" value="Unassembled WGS sequence"/>
</dbReference>
<dbReference type="EMBL" id="BRXE01000028">
    <property type="protein sequence ID" value="GLB83538.1"/>
    <property type="molecule type" value="Genomic_DNA"/>
</dbReference>
<dbReference type="AlphaFoldDB" id="A0A9P3V0H2"/>
<evidence type="ECO:0000313" key="6">
    <source>
        <dbReference type="Proteomes" id="UP001064782"/>
    </source>
</evidence>
<gene>
    <name evidence="5" type="ORF">Mkiyose1413_35050</name>
    <name evidence="4" type="ORF">SRL2020028_27940</name>
</gene>
<dbReference type="SUPFAM" id="SSF49879">
    <property type="entry name" value="SMAD/FHA domain"/>
    <property type="match status" value="1"/>
</dbReference>
<proteinExistence type="predicted"/>
<keyword evidence="1" id="KW-0597">Phosphoprotein</keyword>
<dbReference type="PROSITE" id="PS50006">
    <property type="entry name" value="FHA_DOMAIN"/>
    <property type="match status" value="1"/>
</dbReference>
<evidence type="ECO:0000313" key="4">
    <source>
        <dbReference type="EMBL" id="GLB83538.1"/>
    </source>
</evidence>
<evidence type="ECO:0000313" key="5">
    <source>
        <dbReference type="EMBL" id="GLD31622.1"/>
    </source>
</evidence>
<dbReference type="GeneID" id="83632002"/>
<dbReference type="InterPro" id="IPR008984">
    <property type="entry name" value="SMAD_FHA_dom_sf"/>
</dbReference>